<keyword evidence="2" id="KW-1185">Reference proteome</keyword>
<organism evidence="1 2">
    <name type="scientific">Nitrospira japonica</name>
    <dbReference type="NCBI Taxonomy" id="1325564"/>
    <lineage>
        <taxon>Bacteria</taxon>
        <taxon>Pseudomonadati</taxon>
        <taxon>Nitrospirota</taxon>
        <taxon>Nitrospiria</taxon>
        <taxon>Nitrospirales</taxon>
        <taxon>Nitrospiraceae</taxon>
        <taxon>Nitrospira</taxon>
    </lineage>
</organism>
<name>A0A1W1I376_9BACT</name>
<dbReference type="Proteomes" id="UP000192042">
    <property type="component" value="Chromosome I"/>
</dbReference>
<protein>
    <submittedName>
        <fullName evidence="1">Uncharacterized protein</fullName>
    </submittedName>
</protein>
<sequence length="58" mass="6748">MFISESFLPVLRYTPTPVSGYVAIQREPNRNKRNLTNLKLVPFPRFPLFSSNSMCFQP</sequence>
<dbReference type="KEGG" id="nja:NSJP_1272"/>
<proteinExistence type="predicted"/>
<dbReference type="STRING" id="1325564.NSJP_1272"/>
<dbReference type="EMBL" id="LT828648">
    <property type="protein sequence ID" value="SLM47444.1"/>
    <property type="molecule type" value="Genomic_DNA"/>
</dbReference>
<evidence type="ECO:0000313" key="2">
    <source>
        <dbReference type="Proteomes" id="UP000192042"/>
    </source>
</evidence>
<dbReference type="AlphaFoldDB" id="A0A1W1I376"/>
<reference evidence="1 2" key="1">
    <citation type="submission" date="2017-03" db="EMBL/GenBank/DDBJ databases">
        <authorList>
            <person name="Afonso C.L."/>
            <person name="Miller P.J."/>
            <person name="Scott M.A."/>
            <person name="Spackman E."/>
            <person name="Goraichik I."/>
            <person name="Dimitrov K.M."/>
            <person name="Suarez D.L."/>
            <person name="Swayne D.E."/>
        </authorList>
    </citation>
    <scope>NUCLEOTIDE SEQUENCE [LARGE SCALE GENOMIC DNA]</scope>
    <source>
        <strain evidence="1">Genome sequencing of Nitrospira japonica strain NJ11</strain>
    </source>
</reference>
<gene>
    <name evidence="1" type="ORF">NSJP_1272</name>
</gene>
<accession>A0A1W1I376</accession>
<evidence type="ECO:0000313" key="1">
    <source>
        <dbReference type="EMBL" id="SLM47444.1"/>
    </source>
</evidence>